<accession>A0ACB8EES1</accession>
<evidence type="ECO:0000313" key="1">
    <source>
        <dbReference type="EMBL" id="KAH7990912.1"/>
    </source>
</evidence>
<dbReference type="EMBL" id="CM037629">
    <property type="protein sequence ID" value="KAH7990912.1"/>
    <property type="molecule type" value="Genomic_DNA"/>
</dbReference>
<dbReference type="Proteomes" id="UP000827872">
    <property type="component" value="Linkage Group LG16"/>
</dbReference>
<sequence length="1183" mass="133545">MGALSSFPCESKTVPLPHLSHFDPQGSASGSLSATEKLDGEKSCAKQASVKWQSTFARGWGPGSTPGSLEELHPVGDKCRNAGLYARPLEAPDQFWPLAFYGGVASTSLFRRGEETFSSSSVCNLGCCSQIQEVLERGDPSGHLKPHYHQKRLDPEELSSRFFHCPELRHGDTLLCLPSFDGLEVSLETLRARAPGNVGVTVDSTPREVHVTIRAPEVDQLGDGSEYVDLQELPHELAGADRGPPTVQTMDKGAFFLPAHNSLAEIPRRRLRERSSAVLGGLIPSNIGGSAPSSKNPSSDACWADVGRARAEQSSGEKNTENSECQHYEESCYGMDTVQQEESPWAKSLAGGYVGQLELQAQIGNDSEINPLCVPQRLPQQNHLLLARCFAAWRDQVLDRRAAAQVLYKRQLLRKGFTALKWAAELRRIKVGVAQRRHNRTVLAASFRQWQGAVAKQRKARAARAEKETRSRSSLAAPGGETVAKRPVLWQLSSKCREATAQYSRAEGNLWMQIIHNQGVDKLHGKAQAIRDMRSLAAAFRLWRLQKESLDEEESRARDARALLEKKRLRDAFRTWQSHHRATERVLPLVAEIQRRLLSQCFNTWKGFAEREACIRSSLDQRRIGTLRLCFQQWALMVQIQERTRKTLLKLLALRRRIAYGEAQKASLGRKGLLGAFGDPKQGPARFGLTLDSPATQPHLNVGRQSRRNAPGTVDGLYVALVRQEMFYTWKARWCQHQRLNAFRQAAKQRLLKAALGQWRLRALRPPPLRSCPRDLDAESVFTSLDLEECSVSSGFHSNTPAQPTSSYSLERESTLTDSSPGSVSSLVTIADSGPFLHHPSPSLTPSPGREDLEGEAVGFHVGASSPSRNIKAFISWSVATARTSARRHAQIWLESTRQQQLLAFCFGRWKTAVWTAQQQKEEESLRRGPDGFWATWRWRKAIRGRQALRLNTGTVVQQSCNYWTKASAFQLCLRERSSLVGAPKFMKMPLSWPSKQRRSREEGLTPSLGVRARLNGSAFHVWLMIYRSQSRAAGPSQRGLPDSPGRAEWRVRHTQAPISSAEMGSMRWLWRKYLGLWRRNILLRRFQDARMMRHLVRAWLLWKDACRAEWVVQALVRQRLTQWGWKMWRRRYLQTQVAERFLESQDGSLLRRAFETWRHLAIASPEEAYKSPSQLHATPWQI</sequence>
<keyword evidence="2" id="KW-1185">Reference proteome</keyword>
<name>A0ACB8EES1_9SAUR</name>
<evidence type="ECO:0000313" key="2">
    <source>
        <dbReference type="Proteomes" id="UP000827872"/>
    </source>
</evidence>
<comment type="caution">
    <text evidence="1">The sequence shown here is derived from an EMBL/GenBank/DDBJ whole genome shotgun (WGS) entry which is preliminary data.</text>
</comment>
<protein>
    <submittedName>
        <fullName evidence="1">Uncharacterized protein</fullName>
    </submittedName>
</protein>
<reference evidence="1" key="1">
    <citation type="submission" date="2021-08" db="EMBL/GenBank/DDBJ databases">
        <title>The first chromosome-level gecko genome reveals the dynamic sex chromosomes of Neotropical dwarf geckos (Sphaerodactylidae: Sphaerodactylus).</title>
        <authorList>
            <person name="Pinto B.J."/>
            <person name="Keating S.E."/>
            <person name="Gamble T."/>
        </authorList>
    </citation>
    <scope>NUCLEOTIDE SEQUENCE</scope>
    <source>
        <strain evidence="1">TG3544</strain>
    </source>
</reference>
<gene>
    <name evidence="1" type="ORF">K3G42_012672</name>
</gene>
<organism evidence="1 2">
    <name type="scientific">Sphaerodactylus townsendi</name>
    <dbReference type="NCBI Taxonomy" id="933632"/>
    <lineage>
        <taxon>Eukaryota</taxon>
        <taxon>Metazoa</taxon>
        <taxon>Chordata</taxon>
        <taxon>Craniata</taxon>
        <taxon>Vertebrata</taxon>
        <taxon>Euteleostomi</taxon>
        <taxon>Lepidosauria</taxon>
        <taxon>Squamata</taxon>
        <taxon>Bifurcata</taxon>
        <taxon>Gekkota</taxon>
        <taxon>Sphaerodactylidae</taxon>
        <taxon>Sphaerodactylus</taxon>
    </lineage>
</organism>
<proteinExistence type="predicted"/>